<keyword evidence="3" id="KW-1185">Reference proteome</keyword>
<feature type="transmembrane region" description="Helical" evidence="1">
    <location>
        <begin position="63"/>
        <end position="83"/>
    </location>
</feature>
<feature type="transmembrane region" description="Helical" evidence="1">
    <location>
        <begin position="149"/>
        <end position="173"/>
    </location>
</feature>
<accession>A0A845MM25</accession>
<dbReference type="EMBL" id="WTVA01000015">
    <property type="protein sequence ID" value="MZR24126.1"/>
    <property type="molecule type" value="Genomic_DNA"/>
</dbReference>
<dbReference type="OrthoDB" id="7837851at2"/>
<evidence type="ECO:0000256" key="1">
    <source>
        <dbReference type="SAM" id="Phobius"/>
    </source>
</evidence>
<reference evidence="2 3" key="1">
    <citation type="journal article" date="2014" name="Int. J. Syst. Evol. Microbiol.">
        <title>Sneathiella chungangensis sp. nov., isolated from a marine sand, and emended description of the genus Sneathiella.</title>
        <authorList>
            <person name="Siamphan C."/>
            <person name="Kim H."/>
            <person name="Lee J.S."/>
            <person name="Kim W."/>
        </authorList>
    </citation>
    <scope>NUCLEOTIDE SEQUENCE [LARGE SCALE GENOMIC DNA]</scope>
    <source>
        <strain evidence="2 3">KCTC 32476</strain>
    </source>
</reference>
<feature type="transmembrane region" description="Helical" evidence="1">
    <location>
        <begin position="257"/>
        <end position="273"/>
    </location>
</feature>
<gene>
    <name evidence="2" type="ORF">GQF03_17465</name>
</gene>
<proteinExistence type="predicted"/>
<feature type="transmembrane region" description="Helical" evidence="1">
    <location>
        <begin position="312"/>
        <end position="335"/>
    </location>
</feature>
<dbReference type="RefSeq" id="WP_161340584.1">
    <property type="nucleotide sequence ID" value="NZ_JBHSDG010000003.1"/>
</dbReference>
<feature type="transmembrane region" description="Helical" evidence="1">
    <location>
        <begin position="26"/>
        <end position="43"/>
    </location>
</feature>
<protein>
    <recommendedName>
        <fullName evidence="4">Transmembrane protein</fullName>
    </recommendedName>
</protein>
<dbReference type="AlphaFoldDB" id="A0A845MM25"/>
<keyword evidence="1" id="KW-0472">Membrane</keyword>
<comment type="caution">
    <text evidence="2">The sequence shown here is derived from an EMBL/GenBank/DDBJ whole genome shotgun (WGS) entry which is preliminary data.</text>
</comment>
<sequence length="337" mass="38347">MKICEAKEFELLVSSIEEVSKHSRNLVFALVVSSIYILITAYSPSDETELTLPAVGVKVTKDFFFAGAPLILLGIYTYLHIYVNQLAEKLRVFDQVDFEVSWVSDSRNLLFPWLLIFSNFPNDASEDPEAQVDVSLQEIALPTKVAQHIINIVSFVIVWILGPTAMGLLWIQYVVQQQTTSLIPCLCFLVSMLILFSRFGEKRLNTRFWIIVSGIFLLFTMISVSGIRQSIGLDNYWNPLRFILIAYKDVLELTFEVLRWTFVGIMFIGSAFGDNIKSALAHMEEIRTKNGRDSEGRTFINRYNLFKGLEKLLVISLCLYASIFLAIGALMFVLFSK</sequence>
<organism evidence="2 3">
    <name type="scientific">Sneathiella chungangensis</name>
    <dbReference type="NCBI Taxonomy" id="1418234"/>
    <lineage>
        <taxon>Bacteria</taxon>
        <taxon>Pseudomonadati</taxon>
        <taxon>Pseudomonadota</taxon>
        <taxon>Alphaproteobacteria</taxon>
        <taxon>Sneathiellales</taxon>
        <taxon>Sneathiellaceae</taxon>
        <taxon>Sneathiella</taxon>
    </lineage>
</organism>
<name>A0A845MM25_9PROT</name>
<dbReference type="Proteomes" id="UP000445696">
    <property type="component" value="Unassembled WGS sequence"/>
</dbReference>
<feature type="transmembrane region" description="Helical" evidence="1">
    <location>
        <begin position="179"/>
        <end position="196"/>
    </location>
</feature>
<feature type="transmembrane region" description="Helical" evidence="1">
    <location>
        <begin position="208"/>
        <end position="227"/>
    </location>
</feature>
<evidence type="ECO:0000313" key="2">
    <source>
        <dbReference type="EMBL" id="MZR24126.1"/>
    </source>
</evidence>
<evidence type="ECO:0008006" key="4">
    <source>
        <dbReference type="Google" id="ProtNLM"/>
    </source>
</evidence>
<keyword evidence="1" id="KW-1133">Transmembrane helix</keyword>
<keyword evidence="1" id="KW-0812">Transmembrane</keyword>
<evidence type="ECO:0000313" key="3">
    <source>
        <dbReference type="Proteomes" id="UP000445696"/>
    </source>
</evidence>